<dbReference type="Proteomes" id="UP000028487">
    <property type="component" value="Unassembled WGS sequence"/>
</dbReference>
<organism evidence="1 2">
    <name type="scientific">Xenorhabdus bovienii str. feltiae Moldova</name>
    <dbReference type="NCBI Taxonomy" id="1398200"/>
    <lineage>
        <taxon>Bacteria</taxon>
        <taxon>Pseudomonadati</taxon>
        <taxon>Pseudomonadota</taxon>
        <taxon>Gammaproteobacteria</taxon>
        <taxon>Enterobacterales</taxon>
        <taxon>Morganellaceae</taxon>
        <taxon>Xenorhabdus</taxon>
    </lineage>
</organism>
<dbReference type="EMBL" id="CBSV010000127">
    <property type="protein sequence ID" value="CDH01380.1"/>
    <property type="molecule type" value="Genomic_DNA"/>
</dbReference>
<dbReference type="AlphaFoldDB" id="A0A077NR93"/>
<gene>
    <name evidence="1" type="ORF">XBFM1_2120007</name>
</gene>
<sequence>MEQLFTFALVPIGACCCNDDYGAWSSVSSLSSKNSSFFSVYRQMRSLPTNYRLSSCISTQIEVMGGFAHVA</sequence>
<reference evidence="1" key="1">
    <citation type="submission" date="2013-07" db="EMBL/GenBank/DDBJ databases">
        <title>Sub-species coevolution in mutualistic symbiosis.</title>
        <authorList>
            <person name="Murfin K."/>
            <person name="Klassen J."/>
            <person name="Lee M."/>
            <person name="Forst S."/>
            <person name="Stock P."/>
            <person name="Goodrich-Blair H."/>
        </authorList>
    </citation>
    <scope>NUCLEOTIDE SEQUENCE [LARGE SCALE GENOMIC DNA]</scope>
    <source>
        <strain evidence="1">Feltiae Moldova</strain>
    </source>
</reference>
<comment type="caution">
    <text evidence="1">The sequence shown here is derived from an EMBL/GenBank/DDBJ whole genome shotgun (WGS) entry which is preliminary data.</text>
</comment>
<dbReference type="HOGENOM" id="CLU_202690_0_0_6"/>
<name>A0A077NR93_XENBV</name>
<evidence type="ECO:0000313" key="2">
    <source>
        <dbReference type="Proteomes" id="UP000028487"/>
    </source>
</evidence>
<protein>
    <submittedName>
        <fullName evidence="1">Uncharacterized protein</fullName>
    </submittedName>
</protein>
<accession>A0A077NR93</accession>
<evidence type="ECO:0000313" key="1">
    <source>
        <dbReference type="EMBL" id="CDH01380.1"/>
    </source>
</evidence>
<proteinExistence type="predicted"/>